<reference evidence="2" key="1">
    <citation type="journal article" date="2017" name="Nat. Ecol. Evol.">
        <title>Genome expansion and lineage-specific genetic innovations in the forest pathogenic fungi Armillaria.</title>
        <authorList>
            <person name="Sipos G."/>
            <person name="Prasanna A.N."/>
            <person name="Walter M.C."/>
            <person name="O'Connor E."/>
            <person name="Balint B."/>
            <person name="Krizsan K."/>
            <person name="Kiss B."/>
            <person name="Hess J."/>
            <person name="Varga T."/>
            <person name="Slot J."/>
            <person name="Riley R."/>
            <person name="Boka B."/>
            <person name="Rigling D."/>
            <person name="Barry K."/>
            <person name="Lee J."/>
            <person name="Mihaltcheva S."/>
            <person name="LaButti K."/>
            <person name="Lipzen A."/>
            <person name="Waldron R."/>
            <person name="Moloney N.M."/>
            <person name="Sperisen C."/>
            <person name="Kredics L."/>
            <person name="Vagvoelgyi C."/>
            <person name="Patrignani A."/>
            <person name="Fitzpatrick D."/>
            <person name="Nagy I."/>
            <person name="Doyle S."/>
            <person name="Anderson J.B."/>
            <person name="Grigoriev I.V."/>
            <person name="Gueldener U."/>
            <person name="Muensterkoetter M."/>
            <person name="Nagy L.G."/>
        </authorList>
    </citation>
    <scope>NUCLEOTIDE SEQUENCE [LARGE SCALE GENOMIC DNA]</scope>
    <source>
        <strain evidence="2">28-4</strain>
    </source>
</reference>
<gene>
    <name evidence="1" type="ORF">ARMSODRAFT_973363</name>
</gene>
<keyword evidence="2" id="KW-1185">Reference proteome</keyword>
<accession>A0A2H3BLQ1</accession>
<dbReference type="EMBL" id="KZ293423">
    <property type="protein sequence ID" value="PBK71789.1"/>
    <property type="molecule type" value="Genomic_DNA"/>
</dbReference>
<evidence type="ECO:0000313" key="2">
    <source>
        <dbReference type="Proteomes" id="UP000218334"/>
    </source>
</evidence>
<dbReference type="STRING" id="1076256.A0A2H3BLQ1"/>
<sequence>MLMIDSMHCILEGLIHYHCLNVLEIDLTKAGKARRFLPAFAYPWTTYSVNKAAELGCPMPNDSYSKDIAAIHKLLVQPIGDGKPLEDGIIVDVAVETLKKSIFFNDISLTIYKPSDSVIKNTSTPSWINSVPSNYGEALAALVTLWGDNNSQPLPDNSWNLLKKWVDGLYSVHPHMQTLKKRPNVHTAFHLYEFVISFGPIMGWWCFPFERLIGSLQKINTNDHVGECPQHVWEFKCLLDKALPPKDQREMKFEADLPMLTQISHAYYTYHNVTYSWASMHLGGSLVCYYLHSASSGLRVGSIQDISMTPSSDTQTSWRLYFHHGWLMELWIQFIQNWSTLTSCDTSSQMNVPSFLIYAGHSQFDFWEHHKVDENHNAELALSAYQTQLEHCQTGCKWDHPWAQYNKSG</sequence>
<dbReference type="AlphaFoldDB" id="A0A2H3BLQ1"/>
<evidence type="ECO:0000313" key="1">
    <source>
        <dbReference type="EMBL" id="PBK71789.1"/>
    </source>
</evidence>
<protein>
    <submittedName>
        <fullName evidence="1">Uncharacterized protein</fullName>
    </submittedName>
</protein>
<proteinExistence type="predicted"/>
<name>A0A2H3BLQ1_9AGAR</name>
<organism evidence="1 2">
    <name type="scientific">Armillaria solidipes</name>
    <dbReference type="NCBI Taxonomy" id="1076256"/>
    <lineage>
        <taxon>Eukaryota</taxon>
        <taxon>Fungi</taxon>
        <taxon>Dikarya</taxon>
        <taxon>Basidiomycota</taxon>
        <taxon>Agaricomycotina</taxon>
        <taxon>Agaricomycetes</taxon>
        <taxon>Agaricomycetidae</taxon>
        <taxon>Agaricales</taxon>
        <taxon>Marasmiineae</taxon>
        <taxon>Physalacriaceae</taxon>
        <taxon>Armillaria</taxon>
    </lineage>
</organism>
<dbReference type="Proteomes" id="UP000218334">
    <property type="component" value="Unassembled WGS sequence"/>
</dbReference>